<feature type="compositionally biased region" description="Acidic residues" evidence="7">
    <location>
        <begin position="13"/>
        <end position="24"/>
    </location>
</feature>
<accession>A0AAW1XJ78</accession>
<dbReference type="GO" id="GO:0006355">
    <property type="term" value="P:regulation of DNA-templated transcription"/>
    <property type="evidence" value="ECO:0007669"/>
    <property type="project" value="UniProtKB-ARBA"/>
</dbReference>
<feature type="region of interest" description="Disordered" evidence="7">
    <location>
        <begin position="71"/>
        <end position="101"/>
    </location>
</feature>
<feature type="region of interest" description="Disordered" evidence="7">
    <location>
        <begin position="1"/>
        <end position="31"/>
    </location>
</feature>
<gene>
    <name evidence="9" type="ORF">M0R45_012725</name>
</gene>
<evidence type="ECO:0000259" key="8">
    <source>
        <dbReference type="PROSITE" id="PS50090"/>
    </source>
</evidence>
<reference evidence="9 10" key="1">
    <citation type="journal article" date="2023" name="G3 (Bethesda)">
        <title>A chromosome-length genome assembly and annotation of blackberry (Rubus argutus, cv. 'Hillquist').</title>
        <authorList>
            <person name="Bruna T."/>
            <person name="Aryal R."/>
            <person name="Dudchenko O."/>
            <person name="Sargent D.J."/>
            <person name="Mead D."/>
            <person name="Buti M."/>
            <person name="Cavallini A."/>
            <person name="Hytonen T."/>
            <person name="Andres J."/>
            <person name="Pham M."/>
            <person name="Weisz D."/>
            <person name="Mascagni F."/>
            <person name="Usai G."/>
            <person name="Natali L."/>
            <person name="Bassil N."/>
            <person name="Fernandez G.E."/>
            <person name="Lomsadze A."/>
            <person name="Armour M."/>
            <person name="Olukolu B."/>
            <person name="Poorten T."/>
            <person name="Britton C."/>
            <person name="Davik J."/>
            <person name="Ashrafi H."/>
            <person name="Aiden E.L."/>
            <person name="Borodovsky M."/>
            <person name="Worthington M."/>
        </authorList>
    </citation>
    <scope>NUCLEOTIDE SEQUENCE [LARGE SCALE GENOMIC DNA]</scope>
    <source>
        <strain evidence="9">PI 553951</strain>
    </source>
</reference>
<feature type="compositionally biased region" description="Basic and acidic residues" evidence="7">
    <location>
        <begin position="1"/>
        <end position="12"/>
    </location>
</feature>
<dbReference type="GO" id="GO:0005634">
    <property type="term" value="C:nucleus"/>
    <property type="evidence" value="ECO:0007669"/>
    <property type="project" value="UniProtKB-SubCell"/>
</dbReference>
<keyword evidence="3" id="KW-0238">DNA-binding</keyword>
<evidence type="ECO:0000256" key="7">
    <source>
        <dbReference type="SAM" id="MobiDB-lite"/>
    </source>
</evidence>
<evidence type="ECO:0000313" key="10">
    <source>
        <dbReference type="Proteomes" id="UP001457282"/>
    </source>
</evidence>
<comment type="subcellular location">
    <subcellularLocation>
        <location evidence="1">Nucleus</location>
    </subcellularLocation>
</comment>
<feature type="domain" description="Myb-like" evidence="8">
    <location>
        <begin position="253"/>
        <end position="319"/>
    </location>
</feature>
<dbReference type="GO" id="GO:0003677">
    <property type="term" value="F:DNA binding"/>
    <property type="evidence" value="ECO:0007669"/>
    <property type="project" value="UniProtKB-KW"/>
</dbReference>
<keyword evidence="6" id="KW-0175">Coiled coil</keyword>
<evidence type="ECO:0000256" key="5">
    <source>
        <dbReference type="ARBA" id="ARBA00023242"/>
    </source>
</evidence>
<dbReference type="PROSITE" id="PS50090">
    <property type="entry name" value="MYB_LIKE"/>
    <property type="match status" value="1"/>
</dbReference>
<organism evidence="9 10">
    <name type="scientific">Rubus argutus</name>
    <name type="common">Southern blackberry</name>
    <dbReference type="NCBI Taxonomy" id="59490"/>
    <lineage>
        <taxon>Eukaryota</taxon>
        <taxon>Viridiplantae</taxon>
        <taxon>Streptophyta</taxon>
        <taxon>Embryophyta</taxon>
        <taxon>Tracheophyta</taxon>
        <taxon>Spermatophyta</taxon>
        <taxon>Magnoliopsida</taxon>
        <taxon>eudicotyledons</taxon>
        <taxon>Gunneridae</taxon>
        <taxon>Pentapetalae</taxon>
        <taxon>rosids</taxon>
        <taxon>fabids</taxon>
        <taxon>Rosales</taxon>
        <taxon>Rosaceae</taxon>
        <taxon>Rosoideae</taxon>
        <taxon>Rosoideae incertae sedis</taxon>
        <taxon>Rubus</taxon>
    </lineage>
</organism>
<name>A0AAW1XJ78_RUBAR</name>
<keyword evidence="4" id="KW-0804">Transcription</keyword>
<dbReference type="CDD" id="cd12203">
    <property type="entry name" value="GT1"/>
    <property type="match status" value="1"/>
</dbReference>
<feature type="coiled-coil region" evidence="6">
    <location>
        <begin position="130"/>
        <end position="165"/>
    </location>
</feature>
<keyword evidence="5" id="KW-0539">Nucleus</keyword>
<dbReference type="Gene3D" id="1.10.10.60">
    <property type="entry name" value="Homeodomain-like"/>
    <property type="match status" value="1"/>
</dbReference>
<evidence type="ECO:0000256" key="6">
    <source>
        <dbReference type="SAM" id="Coils"/>
    </source>
</evidence>
<evidence type="ECO:0000256" key="1">
    <source>
        <dbReference type="ARBA" id="ARBA00004123"/>
    </source>
</evidence>
<evidence type="ECO:0000256" key="2">
    <source>
        <dbReference type="ARBA" id="ARBA00023015"/>
    </source>
</evidence>
<evidence type="ECO:0000256" key="4">
    <source>
        <dbReference type="ARBA" id="ARBA00023163"/>
    </source>
</evidence>
<dbReference type="PANTHER" id="PTHR21654">
    <property type="entry name" value="FI21293P1"/>
    <property type="match status" value="1"/>
</dbReference>
<proteinExistence type="predicted"/>
<dbReference type="InterPro" id="IPR044822">
    <property type="entry name" value="Myb_DNA-bind_4"/>
</dbReference>
<sequence>MEVLTGDRKIPSPEEEEEEEEEEEFATHISPFSETADIALQVLLANPTAAMLQSTTPQKLRIRCNGRSPSVDAAATLADPGQLGSGTAGDNGLSPDNDDERFKAQGGEFIKWKRKRKRTSTSTRRRSKRVERLELFLETLVNKMMEKQEQMHKELIEMVQEREKERIAKEEAWKQHELERITRDEEIRAQETSRSLALINFVQNLLGTQVQVPPLAPLVAQPVATLPPTSNHDHQCVQENNHLHKDAGILKCDPSPTDKRWLQAEVRALIALRASLEHKFRTPANSGHGSVWEEIALGMNGMGFDRTGRKCKEKWENINKYFKRAITSDKKRSANAKTCQYFNDLELLYNSGLLNLGNAFSQTSNLGNGFSCTSNQNETKSESESQHCVLSKVDTSLLTCATIPSVLNSNEAAERTRLVVSPAL</sequence>
<comment type="caution">
    <text evidence="9">The sequence shown here is derived from an EMBL/GenBank/DDBJ whole genome shotgun (WGS) entry which is preliminary data.</text>
</comment>
<dbReference type="Proteomes" id="UP001457282">
    <property type="component" value="Unassembled WGS sequence"/>
</dbReference>
<dbReference type="EMBL" id="JBEDUW010000003">
    <property type="protein sequence ID" value="KAK9935850.1"/>
    <property type="molecule type" value="Genomic_DNA"/>
</dbReference>
<evidence type="ECO:0000256" key="3">
    <source>
        <dbReference type="ARBA" id="ARBA00023125"/>
    </source>
</evidence>
<dbReference type="InterPro" id="IPR001005">
    <property type="entry name" value="SANT/Myb"/>
</dbReference>
<dbReference type="CDD" id="cd22249">
    <property type="entry name" value="UDM1_RNF168_RNF169-like"/>
    <property type="match status" value="1"/>
</dbReference>
<keyword evidence="10" id="KW-1185">Reference proteome</keyword>
<protein>
    <recommendedName>
        <fullName evidence="8">Myb-like domain-containing protein</fullName>
    </recommendedName>
</protein>
<evidence type="ECO:0000313" key="9">
    <source>
        <dbReference type="EMBL" id="KAK9935850.1"/>
    </source>
</evidence>
<keyword evidence="2" id="KW-0805">Transcription regulation</keyword>
<dbReference type="PANTHER" id="PTHR21654:SF7">
    <property type="entry name" value="HOMEODOMAIN-LIKE SUPERFAMILY PROTEIN"/>
    <property type="match status" value="1"/>
</dbReference>
<dbReference type="AlphaFoldDB" id="A0AAW1XJ78"/>
<dbReference type="Pfam" id="PF13837">
    <property type="entry name" value="Myb_DNA-bind_4"/>
    <property type="match status" value="1"/>
</dbReference>